<organism evidence="12 13">
    <name type="scientific">Heterocephalus glaber</name>
    <name type="common">Naked mole rat</name>
    <dbReference type="NCBI Taxonomy" id="10181"/>
    <lineage>
        <taxon>Eukaryota</taxon>
        <taxon>Metazoa</taxon>
        <taxon>Chordata</taxon>
        <taxon>Craniata</taxon>
        <taxon>Vertebrata</taxon>
        <taxon>Euteleostomi</taxon>
        <taxon>Mammalia</taxon>
        <taxon>Eutheria</taxon>
        <taxon>Euarchontoglires</taxon>
        <taxon>Glires</taxon>
        <taxon>Rodentia</taxon>
        <taxon>Hystricomorpha</taxon>
        <taxon>Bathyergidae</taxon>
        <taxon>Heterocephalus</taxon>
    </lineage>
</organism>
<dbReference type="Pfam" id="PF13853">
    <property type="entry name" value="7tm_4"/>
    <property type="match status" value="1"/>
</dbReference>
<dbReference type="PRINTS" id="PR00245">
    <property type="entry name" value="OLFACTORYR"/>
</dbReference>
<name>G5B085_HETGA</name>
<accession>G5B085</accession>
<evidence type="ECO:0000256" key="6">
    <source>
        <dbReference type="ARBA" id="ARBA00023040"/>
    </source>
</evidence>
<feature type="transmembrane region" description="Helical" evidence="10">
    <location>
        <begin position="119"/>
        <end position="142"/>
    </location>
</feature>
<evidence type="ECO:0000256" key="5">
    <source>
        <dbReference type="ARBA" id="ARBA00022989"/>
    </source>
</evidence>
<dbReference type="Proteomes" id="UP000006813">
    <property type="component" value="Unassembled WGS sequence"/>
</dbReference>
<evidence type="ECO:0000256" key="3">
    <source>
        <dbReference type="ARBA" id="ARBA00022692"/>
    </source>
</evidence>
<keyword evidence="8 12" id="KW-0675">Receptor</keyword>
<keyword evidence="5 10" id="KW-1133">Transmembrane helix</keyword>
<feature type="transmembrane region" description="Helical" evidence="10">
    <location>
        <begin position="80"/>
        <end position="107"/>
    </location>
</feature>
<dbReference type="Gene3D" id="1.20.1070.10">
    <property type="entry name" value="Rhodopsin 7-helix transmembrane proteins"/>
    <property type="match status" value="1"/>
</dbReference>
<reference evidence="12 13" key="1">
    <citation type="journal article" date="2011" name="Nature">
        <title>Genome sequencing reveals insights into physiology and longevity of the naked mole rat.</title>
        <authorList>
            <person name="Kim E.B."/>
            <person name="Fang X."/>
            <person name="Fushan A.A."/>
            <person name="Huang Z."/>
            <person name="Lobanov A.V."/>
            <person name="Han L."/>
            <person name="Marino S.M."/>
            <person name="Sun X."/>
            <person name="Turanov A.A."/>
            <person name="Yang P."/>
            <person name="Yim S.H."/>
            <person name="Zhao X."/>
            <person name="Kasaikina M.V."/>
            <person name="Stoletzki N."/>
            <person name="Peng C."/>
            <person name="Polak P."/>
            <person name="Xiong Z."/>
            <person name="Kiezun A."/>
            <person name="Zhu Y."/>
            <person name="Chen Y."/>
            <person name="Kryukov G.V."/>
            <person name="Zhang Q."/>
            <person name="Peshkin L."/>
            <person name="Yang L."/>
            <person name="Bronson R.T."/>
            <person name="Buffenstein R."/>
            <person name="Wang B."/>
            <person name="Han C."/>
            <person name="Li Q."/>
            <person name="Chen L."/>
            <person name="Zhao W."/>
            <person name="Sunyaev S.R."/>
            <person name="Park T.J."/>
            <person name="Zhang G."/>
            <person name="Wang J."/>
            <person name="Gladyshev V.N."/>
        </authorList>
    </citation>
    <scope>NUCLEOTIDE SEQUENCE [LARGE SCALE GENOMIC DNA]</scope>
</reference>
<evidence type="ECO:0000256" key="9">
    <source>
        <dbReference type="ARBA" id="ARBA00023224"/>
    </source>
</evidence>
<dbReference type="GO" id="GO:0004984">
    <property type="term" value="F:olfactory receptor activity"/>
    <property type="evidence" value="ECO:0007669"/>
    <property type="project" value="InterPro"/>
</dbReference>
<dbReference type="SUPFAM" id="SSF81321">
    <property type="entry name" value="Family A G protein-coupled receptor-like"/>
    <property type="match status" value="1"/>
</dbReference>
<dbReference type="InParanoid" id="G5B085"/>
<evidence type="ECO:0000256" key="8">
    <source>
        <dbReference type="ARBA" id="ARBA00023170"/>
    </source>
</evidence>
<evidence type="ECO:0000256" key="4">
    <source>
        <dbReference type="ARBA" id="ARBA00022725"/>
    </source>
</evidence>
<evidence type="ECO:0000256" key="10">
    <source>
        <dbReference type="SAM" id="Phobius"/>
    </source>
</evidence>
<protein>
    <submittedName>
        <fullName evidence="12">Olfactory receptor 1102</fullName>
    </submittedName>
</protein>
<evidence type="ECO:0000256" key="2">
    <source>
        <dbReference type="ARBA" id="ARBA00022606"/>
    </source>
</evidence>
<comment type="subcellular location">
    <subcellularLocation>
        <location evidence="1">Membrane</location>
        <topology evidence="1">Multi-pass membrane protein</topology>
    </subcellularLocation>
</comment>
<evidence type="ECO:0000259" key="11">
    <source>
        <dbReference type="PROSITE" id="PS50262"/>
    </source>
</evidence>
<keyword evidence="6" id="KW-0297">G-protein coupled receptor</keyword>
<keyword evidence="2" id="KW-0716">Sensory transduction</keyword>
<dbReference type="GO" id="GO:0004930">
    <property type="term" value="F:G protein-coupled receptor activity"/>
    <property type="evidence" value="ECO:0007669"/>
    <property type="project" value="UniProtKB-KW"/>
</dbReference>
<evidence type="ECO:0000256" key="1">
    <source>
        <dbReference type="ARBA" id="ARBA00004141"/>
    </source>
</evidence>
<gene>
    <name evidence="12" type="ORF">GW7_08651</name>
</gene>
<dbReference type="EMBL" id="JH167754">
    <property type="protein sequence ID" value="EHB02696.1"/>
    <property type="molecule type" value="Genomic_DNA"/>
</dbReference>
<evidence type="ECO:0000256" key="7">
    <source>
        <dbReference type="ARBA" id="ARBA00023136"/>
    </source>
</evidence>
<evidence type="ECO:0000313" key="13">
    <source>
        <dbReference type="Proteomes" id="UP000006813"/>
    </source>
</evidence>
<sequence>MAYNHSLAIYHLLLYSVRMSPRVYLPLITTSYAGGILHPMVHTVAMFSLSCGSNEIRHMFCDIPPLLAISCSDTHTNQLLLFYFVSAIEVVNILIILISCGIILLAILRMHSDEGRRKVFSTCSSHLNGVSIYPLTIFFMYMRPSSCYTLEHNMVVSIFYTIVILMQNPGIYSFQSKYVKEPMQRLFLRALTID</sequence>
<dbReference type="AlphaFoldDB" id="G5B085"/>
<feature type="transmembrane region" description="Helical" evidence="10">
    <location>
        <begin position="23"/>
        <end position="41"/>
    </location>
</feature>
<feature type="domain" description="G-protein coupled receptors family 1 profile" evidence="11">
    <location>
        <begin position="1"/>
        <end position="172"/>
    </location>
</feature>
<dbReference type="InterPro" id="IPR000725">
    <property type="entry name" value="Olfact_rcpt"/>
</dbReference>
<dbReference type="InterPro" id="IPR017452">
    <property type="entry name" value="GPCR_Rhodpsn_7TM"/>
</dbReference>
<dbReference type="PANTHER" id="PTHR48018">
    <property type="entry name" value="OLFACTORY RECEPTOR"/>
    <property type="match status" value="1"/>
</dbReference>
<feature type="transmembrane region" description="Helical" evidence="10">
    <location>
        <begin position="154"/>
        <end position="174"/>
    </location>
</feature>
<proteinExistence type="predicted"/>
<evidence type="ECO:0000313" key="12">
    <source>
        <dbReference type="EMBL" id="EHB02696.1"/>
    </source>
</evidence>
<dbReference type="PROSITE" id="PS50262">
    <property type="entry name" value="G_PROTEIN_RECEP_F1_2"/>
    <property type="match status" value="1"/>
</dbReference>
<keyword evidence="9" id="KW-0807">Transducer</keyword>
<keyword evidence="4" id="KW-0552">Olfaction</keyword>
<keyword evidence="7 10" id="KW-0472">Membrane</keyword>
<keyword evidence="3 10" id="KW-0812">Transmembrane</keyword>
<dbReference type="GO" id="GO:0016020">
    <property type="term" value="C:membrane"/>
    <property type="evidence" value="ECO:0007669"/>
    <property type="project" value="UniProtKB-SubCell"/>
</dbReference>